<proteinExistence type="predicted"/>
<evidence type="ECO:0000259" key="2">
    <source>
        <dbReference type="Pfam" id="PF07589"/>
    </source>
</evidence>
<dbReference type="NCBIfam" id="TIGR02595">
    <property type="entry name" value="PEP_CTERM"/>
    <property type="match status" value="1"/>
</dbReference>
<dbReference type="Proteomes" id="UP001442494">
    <property type="component" value="Unassembled WGS sequence"/>
</dbReference>
<evidence type="ECO:0000313" key="4">
    <source>
        <dbReference type="Proteomes" id="UP001442494"/>
    </source>
</evidence>
<reference evidence="3 4" key="1">
    <citation type="submission" date="2022-04" db="EMBL/GenBank/DDBJ databases">
        <title>Positive selection, recombination, and allopatry shape intraspecific diversity of widespread and dominant cyanobacteria.</title>
        <authorList>
            <person name="Wei J."/>
            <person name="Shu W."/>
            <person name="Hu C."/>
        </authorList>
    </citation>
    <scope>NUCLEOTIDE SEQUENCE [LARGE SCALE GENOMIC DNA]</scope>
    <source>
        <strain evidence="3 4">GB2-A5</strain>
    </source>
</reference>
<keyword evidence="1" id="KW-0732">Signal</keyword>
<feature type="domain" description="Ice-binding protein C-terminal" evidence="2">
    <location>
        <begin position="215"/>
        <end position="234"/>
    </location>
</feature>
<evidence type="ECO:0000256" key="1">
    <source>
        <dbReference type="SAM" id="SignalP"/>
    </source>
</evidence>
<dbReference type="EMBL" id="JAMPKK010000015">
    <property type="protein sequence ID" value="MEP0864599.1"/>
    <property type="molecule type" value="Genomic_DNA"/>
</dbReference>
<comment type="caution">
    <text evidence="3">The sequence shown here is derived from an EMBL/GenBank/DDBJ whole genome shotgun (WGS) entry which is preliminary data.</text>
</comment>
<organism evidence="3 4">
    <name type="scientific">Funiculus sociatus GB2-A5</name>
    <dbReference type="NCBI Taxonomy" id="2933946"/>
    <lineage>
        <taxon>Bacteria</taxon>
        <taxon>Bacillati</taxon>
        <taxon>Cyanobacteriota</taxon>
        <taxon>Cyanophyceae</taxon>
        <taxon>Coleofasciculales</taxon>
        <taxon>Coleofasciculaceae</taxon>
        <taxon>Funiculus</taxon>
    </lineage>
</organism>
<name>A0ABV0JMD3_9CYAN</name>
<sequence>MATLRKTFSALTFSTICSVSLSTLIAPESVQAATLTKLTFDELPTQPVDDLSFKGVTFDFKVDGIDSTAATYNVVRTWDLSEIAGRPPGSLLYNLDLSPPVLATDAPGILTLDFTMPTAELMFDVASLVNYSPFPPMPTFTIELFNEALSSISIQQVLLDEDIIGIFPSPIRAAVLGKTFAYSGTSVKRAVIDFSNTGSVGFDNLTYQAATQTTPVPEPASVLGLLTFGALGATKVMKRKQINSAS</sequence>
<gene>
    <name evidence="3" type="ORF">NDI37_08970</name>
</gene>
<accession>A0ABV0JMD3</accession>
<feature type="chain" id="PRO_5047221874" evidence="1">
    <location>
        <begin position="33"/>
        <end position="246"/>
    </location>
</feature>
<protein>
    <submittedName>
        <fullName evidence="3">PEP-CTERM sorting domain-containing protein</fullName>
    </submittedName>
</protein>
<evidence type="ECO:0000313" key="3">
    <source>
        <dbReference type="EMBL" id="MEP0864599.1"/>
    </source>
</evidence>
<feature type="signal peptide" evidence="1">
    <location>
        <begin position="1"/>
        <end position="32"/>
    </location>
</feature>
<dbReference type="Pfam" id="PF07589">
    <property type="entry name" value="PEP-CTERM"/>
    <property type="match status" value="1"/>
</dbReference>
<dbReference type="RefSeq" id="WP_199295197.1">
    <property type="nucleotide sequence ID" value="NZ_JAMPKK010000015.1"/>
</dbReference>
<keyword evidence="4" id="KW-1185">Reference proteome</keyword>
<dbReference type="InterPro" id="IPR013424">
    <property type="entry name" value="Ice-binding_C"/>
</dbReference>